<keyword evidence="3 6" id="KW-0812">Transmembrane</keyword>
<gene>
    <name evidence="8" type="ORF">PLOB_00017810</name>
</gene>
<dbReference type="InterPro" id="IPR000276">
    <property type="entry name" value="GPCR_Rhodpsn"/>
</dbReference>
<evidence type="ECO:0000256" key="1">
    <source>
        <dbReference type="ARBA" id="ARBA00004651"/>
    </source>
</evidence>
<evidence type="ECO:0000256" key="6">
    <source>
        <dbReference type="SAM" id="Phobius"/>
    </source>
</evidence>
<accession>A0ABN8NGN2</accession>
<feature type="domain" description="G-protein coupled receptors family 1 profile" evidence="7">
    <location>
        <begin position="312"/>
        <end position="428"/>
    </location>
</feature>
<evidence type="ECO:0000256" key="5">
    <source>
        <dbReference type="ARBA" id="ARBA00023136"/>
    </source>
</evidence>
<evidence type="ECO:0000256" key="3">
    <source>
        <dbReference type="ARBA" id="ARBA00022692"/>
    </source>
</evidence>
<dbReference type="Proteomes" id="UP001159405">
    <property type="component" value="Unassembled WGS sequence"/>
</dbReference>
<keyword evidence="5 6" id="KW-0472">Membrane</keyword>
<evidence type="ECO:0000256" key="4">
    <source>
        <dbReference type="ARBA" id="ARBA00022989"/>
    </source>
</evidence>
<evidence type="ECO:0000256" key="2">
    <source>
        <dbReference type="ARBA" id="ARBA00022475"/>
    </source>
</evidence>
<keyword evidence="2" id="KW-1003">Cell membrane</keyword>
<evidence type="ECO:0000313" key="9">
    <source>
        <dbReference type="Proteomes" id="UP001159405"/>
    </source>
</evidence>
<reference evidence="8 9" key="1">
    <citation type="submission" date="2022-05" db="EMBL/GenBank/DDBJ databases">
        <authorList>
            <consortium name="Genoscope - CEA"/>
            <person name="William W."/>
        </authorList>
    </citation>
    <scope>NUCLEOTIDE SEQUENCE [LARGE SCALE GENOMIC DNA]</scope>
</reference>
<name>A0ABN8NGN2_9CNID</name>
<dbReference type="Pfam" id="PF00001">
    <property type="entry name" value="7tm_1"/>
    <property type="match status" value="2"/>
</dbReference>
<comment type="caution">
    <text evidence="8">The sequence shown here is derived from an EMBL/GenBank/DDBJ whole genome shotgun (WGS) entry which is preliminary data.</text>
</comment>
<keyword evidence="9" id="KW-1185">Reference proteome</keyword>
<dbReference type="EMBL" id="CALNXK010000021">
    <property type="protein sequence ID" value="CAH3108694.1"/>
    <property type="molecule type" value="Genomic_DNA"/>
</dbReference>
<sequence>MQLLGQLVSLLIYCKIYSIVRHHTNQIHALQLQPVGQNQNGELANAARLKKTALATFYVYVVFVVCFLPFICVKAAYQIYGEFELRLYLFYYSLTLVHLNSSLNPLVYCWKMRNIRQAVISVLRNIFQGQTTSNSNHIWCRRRNLNLGHTGGRRVLSPLLHPCSRIVLVAELSILCATFDCFLSNVLRNYWKRFGKSRATCEKPYVYLPSLKNKYKIKENRYFFTILKLKEIHVFFTAYILVFYLSTLSSDPIEFVDRHVPEKLANSASIFHKISSKNRTYKKKIASAKGLLLTLVVNCVFNAFFSLTTIVLNILTIQALRKTPSLPKTLKTLLLSLAVSDLVVGLLVQLLYVAILVMNIQQNTESIAYVTVYKGFLIQKKISVLASHFGVISLTVDRILAIHLHLRNQELVTHKRVVVSCVRLWILL</sequence>
<feature type="transmembrane region" description="Helical" evidence="6">
    <location>
        <begin position="89"/>
        <end position="110"/>
    </location>
</feature>
<comment type="subcellular location">
    <subcellularLocation>
        <location evidence="1">Cell membrane</location>
        <topology evidence="1">Multi-pass membrane protein</topology>
    </subcellularLocation>
</comment>
<keyword evidence="4 6" id="KW-1133">Transmembrane helix</keyword>
<evidence type="ECO:0000313" key="8">
    <source>
        <dbReference type="EMBL" id="CAH3108694.1"/>
    </source>
</evidence>
<dbReference type="PANTHER" id="PTHR22750">
    <property type="entry name" value="G-PROTEIN COUPLED RECEPTOR"/>
    <property type="match status" value="1"/>
</dbReference>
<dbReference type="PROSITE" id="PS50262">
    <property type="entry name" value="G_PROTEIN_RECEP_F1_2"/>
    <property type="match status" value="2"/>
</dbReference>
<dbReference type="InterPro" id="IPR017452">
    <property type="entry name" value="GPCR_Rhodpsn_7TM"/>
</dbReference>
<feature type="transmembrane region" description="Helical" evidence="6">
    <location>
        <begin position="291"/>
        <end position="312"/>
    </location>
</feature>
<organism evidence="8 9">
    <name type="scientific">Porites lobata</name>
    <dbReference type="NCBI Taxonomy" id="104759"/>
    <lineage>
        <taxon>Eukaryota</taxon>
        <taxon>Metazoa</taxon>
        <taxon>Cnidaria</taxon>
        <taxon>Anthozoa</taxon>
        <taxon>Hexacorallia</taxon>
        <taxon>Scleractinia</taxon>
        <taxon>Fungiina</taxon>
        <taxon>Poritidae</taxon>
        <taxon>Porites</taxon>
    </lineage>
</organism>
<dbReference type="Gene3D" id="1.20.1070.10">
    <property type="entry name" value="Rhodopsin 7-helix transmembrane proteins"/>
    <property type="match status" value="2"/>
</dbReference>
<feature type="transmembrane region" description="Helical" evidence="6">
    <location>
        <begin position="57"/>
        <end position="77"/>
    </location>
</feature>
<proteinExistence type="predicted"/>
<feature type="transmembrane region" description="Helical" evidence="6">
    <location>
        <begin position="222"/>
        <end position="245"/>
    </location>
</feature>
<dbReference type="SUPFAM" id="SSF81321">
    <property type="entry name" value="Family A G protein-coupled receptor-like"/>
    <property type="match status" value="2"/>
</dbReference>
<feature type="transmembrane region" description="Helical" evidence="6">
    <location>
        <begin position="333"/>
        <end position="358"/>
    </location>
</feature>
<evidence type="ECO:0000259" key="7">
    <source>
        <dbReference type="PROSITE" id="PS50262"/>
    </source>
</evidence>
<feature type="domain" description="G-protein coupled receptors family 1 profile" evidence="7">
    <location>
        <begin position="1"/>
        <end position="108"/>
    </location>
</feature>
<protein>
    <recommendedName>
        <fullName evidence="7">G-protein coupled receptors family 1 profile domain-containing protein</fullName>
    </recommendedName>
</protein>